<dbReference type="Proteomes" id="UP000632498">
    <property type="component" value="Unassembled WGS sequence"/>
</dbReference>
<dbReference type="RefSeq" id="WP_188662519.1">
    <property type="nucleotide sequence ID" value="NZ_BMHV01000006.1"/>
</dbReference>
<organism evidence="1 2">
    <name type="scientific">Terasakiella brassicae</name>
    <dbReference type="NCBI Taxonomy" id="1634917"/>
    <lineage>
        <taxon>Bacteria</taxon>
        <taxon>Pseudomonadati</taxon>
        <taxon>Pseudomonadota</taxon>
        <taxon>Alphaproteobacteria</taxon>
        <taxon>Rhodospirillales</taxon>
        <taxon>Terasakiellaceae</taxon>
        <taxon>Terasakiella</taxon>
    </lineage>
</organism>
<gene>
    <name evidence="1" type="ORF">GCM10011332_10740</name>
</gene>
<evidence type="ECO:0000313" key="1">
    <source>
        <dbReference type="EMBL" id="GGF58998.1"/>
    </source>
</evidence>
<proteinExistence type="predicted"/>
<dbReference type="PROSITE" id="PS51257">
    <property type="entry name" value="PROKAR_LIPOPROTEIN"/>
    <property type="match status" value="1"/>
</dbReference>
<comment type="caution">
    <text evidence="1">The sequence shown here is derived from an EMBL/GenBank/DDBJ whole genome shotgun (WGS) entry which is preliminary data.</text>
</comment>
<evidence type="ECO:0000313" key="2">
    <source>
        <dbReference type="Proteomes" id="UP000632498"/>
    </source>
</evidence>
<dbReference type="AlphaFoldDB" id="A0A917BWK6"/>
<name>A0A917BWK6_9PROT</name>
<keyword evidence="2" id="KW-1185">Reference proteome</keyword>
<dbReference type="EMBL" id="BMHV01000006">
    <property type="protein sequence ID" value="GGF58998.1"/>
    <property type="molecule type" value="Genomic_DNA"/>
</dbReference>
<accession>A0A917BWK6</accession>
<dbReference type="Gene3D" id="3.30.160.150">
    <property type="entry name" value="Lipoprotein like domain"/>
    <property type="match status" value="1"/>
</dbReference>
<reference evidence="1" key="2">
    <citation type="submission" date="2020-09" db="EMBL/GenBank/DDBJ databases">
        <authorList>
            <person name="Sun Q."/>
            <person name="Zhou Y."/>
        </authorList>
    </citation>
    <scope>NUCLEOTIDE SEQUENCE</scope>
    <source>
        <strain evidence="1">CGMCC 1.15254</strain>
    </source>
</reference>
<sequence length="183" mass="20592">MSSRNSFILKVFVCLLIVAGLGACGFQPVHGKRKTAENQIMKNELAKVWIYEIEDREGQMLHNELLNLFNPKGRPTHPAYKLKIIYNETQSNTGIGKNEFATRANLIVSAFFEFRGNAPLNGLSRSTVAFNILNSPTGTEFAKRDARTRAIKSVARDIHRRIAVHLLNKSPASQTEKPIRIMK</sequence>
<protein>
    <submittedName>
        <fullName evidence="1">Uncharacterized protein</fullName>
    </submittedName>
</protein>
<reference evidence="1" key="1">
    <citation type="journal article" date="2014" name="Int. J. Syst. Evol. Microbiol.">
        <title>Complete genome sequence of Corynebacterium casei LMG S-19264T (=DSM 44701T), isolated from a smear-ripened cheese.</title>
        <authorList>
            <consortium name="US DOE Joint Genome Institute (JGI-PGF)"/>
            <person name="Walter F."/>
            <person name="Albersmeier A."/>
            <person name="Kalinowski J."/>
            <person name="Ruckert C."/>
        </authorList>
    </citation>
    <scope>NUCLEOTIDE SEQUENCE</scope>
    <source>
        <strain evidence="1">CGMCC 1.15254</strain>
    </source>
</reference>